<evidence type="ECO:0000313" key="2">
    <source>
        <dbReference type="Proteomes" id="UP001054945"/>
    </source>
</evidence>
<evidence type="ECO:0000313" key="1">
    <source>
        <dbReference type="EMBL" id="GIY59027.1"/>
    </source>
</evidence>
<proteinExistence type="predicted"/>
<protein>
    <submittedName>
        <fullName evidence="1">Uncharacterized protein</fullName>
    </submittedName>
</protein>
<dbReference type="AlphaFoldDB" id="A0AAV4UMJ3"/>
<dbReference type="EMBL" id="BPLR01013147">
    <property type="protein sequence ID" value="GIY59027.1"/>
    <property type="molecule type" value="Genomic_DNA"/>
</dbReference>
<reference evidence="1 2" key="1">
    <citation type="submission" date="2021-06" db="EMBL/GenBank/DDBJ databases">
        <title>Caerostris extrusa draft genome.</title>
        <authorList>
            <person name="Kono N."/>
            <person name="Arakawa K."/>
        </authorList>
    </citation>
    <scope>NUCLEOTIDE SEQUENCE [LARGE SCALE GENOMIC DNA]</scope>
</reference>
<sequence>MPQLEITESTFEIVIQFGNYALIKVEDLSLAFSEWHCHSSPIVVHNYIYRKRIKRGASEVSLKFFLLNHLDKINYWCEFCLKIDLKKPLVYACITSAKPRLYRPNNQEGIPSRIRTPNLPENIKAISDGWSLFVPEVQMTERCCLPYPCNFNN</sequence>
<organism evidence="1 2">
    <name type="scientific">Caerostris extrusa</name>
    <name type="common">Bark spider</name>
    <name type="synonym">Caerostris bankana</name>
    <dbReference type="NCBI Taxonomy" id="172846"/>
    <lineage>
        <taxon>Eukaryota</taxon>
        <taxon>Metazoa</taxon>
        <taxon>Ecdysozoa</taxon>
        <taxon>Arthropoda</taxon>
        <taxon>Chelicerata</taxon>
        <taxon>Arachnida</taxon>
        <taxon>Araneae</taxon>
        <taxon>Araneomorphae</taxon>
        <taxon>Entelegynae</taxon>
        <taxon>Araneoidea</taxon>
        <taxon>Araneidae</taxon>
        <taxon>Caerostris</taxon>
    </lineage>
</organism>
<accession>A0AAV4UMJ3</accession>
<gene>
    <name evidence="1" type="ORF">CEXT_473791</name>
</gene>
<dbReference type="Proteomes" id="UP001054945">
    <property type="component" value="Unassembled WGS sequence"/>
</dbReference>
<keyword evidence="2" id="KW-1185">Reference proteome</keyword>
<name>A0AAV4UMJ3_CAEEX</name>
<comment type="caution">
    <text evidence="1">The sequence shown here is derived from an EMBL/GenBank/DDBJ whole genome shotgun (WGS) entry which is preliminary data.</text>
</comment>